<proteinExistence type="predicted"/>
<dbReference type="Proteomes" id="UP000004995">
    <property type="component" value="Unassembled WGS sequence"/>
</dbReference>
<dbReference type="GO" id="GO:0000981">
    <property type="term" value="F:DNA-binding transcription factor activity, RNA polymerase II-specific"/>
    <property type="evidence" value="ECO:0000318"/>
    <property type="project" value="GO_Central"/>
</dbReference>
<dbReference type="HOGENOM" id="CLU_1752883_0_0_1"/>
<dbReference type="Gramene" id="KQL10822">
    <property type="protein sequence ID" value="KQL10822"/>
    <property type="gene ID" value="SETIT_008581mg"/>
</dbReference>
<reference evidence="1" key="2">
    <citation type="submission" date="2018-08" db="UniProtKB">
        <authorList>
            <consortium name="EnsemblPlants"/>
        </authorList>
    </citation>
    <scope>IDENTIFICATION</scope>
    <source>
        <strain evidence="1">Yugu1</strain>
    </source>
</reference>
<accession>K3Y2Z7</accession>
<dbReference type="EMBL" id="AGNK02002518">
    <property type="status" value="NOT_ANNOTATED_CDS"/>
    <property type="molecule type" value="Genomic_DNA"/>
</dbReference>
<dbReference type="GO" id="GO:0006357">
    <property type="term" value="P:regulation of transcription by RNA polymerase II"/>
    <property type="evidence" value="ECO:0000318"/>
    <property type="project" value="GO_Central"/>
</dbReference>
<dbReference type="InParanoid" id="K3Y2Z7"/>
<reference evidence="2" key="1">
    <citation type="journal article" date="2012" name="Nat. Biotechnol.">
        <title>Reference genome sequence of the model plant Setaria.</title>
        <authorList>
            <person name="Bennetzen J.L."/>
            <person name="Schmutz J."/>
            <person name="Wang H."/>
            <person name="Percifield R."/>
            <person name="Hawkins J."/>
            <person name="Pontaroli A.C."/>
            <person name="Estep M."/>
            <person name="Feng L."/>
            <person name="Vaughn J.N."/>
            <person name="Grimwood J."/>
            <person name="Jenkins J."/>
            <person name="Barry K."/>
            <person name="Lindquist E."/>
            <person name="Hellsten U."/>
            <person name="Deshpande S."/>
            <person name="Wang X."/>
            <person name="Wu X."/>
            <person name="Mitros T."/>
            <person name="Triplett J."/>
            <person name="Yang X."/>
            <person name="Ye C.Y."/>
            <person name="Mauro-Herrera M."/>
            <person name="Wang L."/>
            <person name="Li P."/>
            <person name="Sharma M."/>
            <person name="Sharma R."/>
            <person name="Ronald P.C."/>
            <person name="Panaud O."/>
            <person name="Kellogg E.A."/>
            <person name="Brutnell T.P."/>
            <person name="Doust A.N."/>
            <person name="Tuskan G.A."/>
            <person name="Rokhsar D."/>
            <person name="Devos K.M."/>
        </authorList>
    </citation>
    <scope>NUCLEOTIDE SEQUENCE [LARGE SCALE GENOMIC DNA]</scope>
    <source>
        <strain evidence="2">cv. Yugu1</strain>
    </source>
</reference>
<sequence length="149" mass="16319">MAGQANRAGNFDVVPPQQQPGFIDPYDVCDMEEADEDETEELKKFVFAWLQDHGHTREFGAHVSVIAFSPISEPKAYGAPTVDSVLRTYLPEIHSSPSPVCSEMAGKAIARVDGMKWEAEETAFLTEAERACQAAAWSKILATQMSVGK</sequence>
<name>K3Y2Z7_SETIT</name>
<protein>
    <submittedName>
        <fullName evidence="1">Uncharacterized protein</fullName>
    </submittedName>
</protein>
<evidence type="ECO:0000313" key="2">
    <source>
        <dbReference type="Proteomes" id="UP000004995"/>
    </source>
</evidence>
<keyword evidence="2" id="KW-1185">Reference proteome</keyword>
<dbReference type="AlphaFoldDB" id="K3Y2Z7"/>
<dbReference type="GO" id="GO:0000978">
    <property type="term" value="F:RNA polymerase II cis-regulatory region sequence-specific DNA binding"/>
    <property type="evidence" value="ECO:0000318"/>
    <property type="project" value="GO_Central"/>
</dbReference>
<evidence type="ECO:0000313" key="1">
    <source>
        <dbReference type="EnsemblPlants" id="KQL10822"/>
    </source>
</evidence>
<dbReference type="EnsemblPlants" id="KQL10822">
    <property type="protein sequence ID" value="KQL10822"/>
    <property type="gene ID" value="SETIT_008581mg"/>
</dbReference>
<organism evidence="1 2">
    <name type="scientific">Setaria italica</name>
    <name type="common">Foxtail millet</name>
    <name type="synonym">Panicum italicum</name>
    <dbReference type="NCBI Taxonomy" id="4555"/>
    <lineage>
        <taxon>Eukaryota</taxon>
        <taxon>Viridiplantae</taxon>
        <taxon>Streptophyta</taxon>
        <taxon>Embryophyta</taxon>
        <taxon>Tracheophyta</taxon>
        <taxon>Spermatophyta</taxon>
        <taxon>Magnoliopsida</taxon>
        <taxon>Liliopsida</taxon>
        <taxon>Poales</taxon>
        <taxon>Poaceae</taxon>
        <taxon>PACMAD clade</taxon>
        <taxon>Panicoideae</taxon>
        <taxon>Panicodae</taxon>
        <taxon>Paniceae</taxon>
        <taxon>Cenchrinae</taxon>
        <taxon>Setaria</taxon>
    </lineage>
</organism>